<keyword evidence="3" id="KW-1185">Reference proteome</keyword>
<protein>
    <submittedName>
        <fullName evidence="2">Uncharacterized protein</fullName>
    </submittedName>
</protein>
<comment type="caution">
    <text evidence="2">The sequence shown here is derived from an EMBL/GenBank/DDBJ whole genome shotgun (WGS) entry which is preliminary data.</text>
</comment>
<dbReference type="EMBL" id="JAROKS010000015">
    <property type="protein sequence ID" value="KAK1796322.1"/>
    <property type="molecule type" value="Genomic_DNA"/>
</dbReference>
<name>A0AAD9DYW0_9TELE</name>
<feature type="compositionally biased region" description="Basic and acidic residues" evidence="1">
    <location>
        <begin position="15"/>
        <end position="25"/>
    </location>
</feature>
<reference evidence="2" key="1">
    <citation type="submission" date="2023-03" db="EMBL/GenBank/DDBJ databases">
        <title>Electrophorus voltai genome.</title>
        <authorList>
            <person name="Bian C."/>
        </authorList>
    </citation>
    <scope>NUCLEOTIDE SEQUENCE</scope>
    <source>
        <strain evidence="2">CB-2022</strain>
        <tissue evidence="2">Muscle</tissue>
    </source>
</reference>
<feature type="region of interest" description="Disordered" evidence="1">
    <location>
        <begin position="137"/>
        <end position="159"/>
    </location>
</feature>
<evidence type="ECO:0000313" key="2">
    <source>
        <dbReference type="EMBL" id="KAK1796322.1"/>
    </source>
</evidence>
<evidence type="ECO:0000313" key="3">
    <source>
        <dbReference type="Proteomes" id="UP001239994"/>
    </source>
</evidence>
<accession>A0AAD9DYW0</accession>
<organism evidence="2 3">
    <name type="scientific">Electrophorus voltai</name>
    <dbReference type="NCBI Taxonomy" id="2609070"/>
    <lineage>
        <taxon>Eukaryota</taxon>
        <taxon>Metazoa</taxon>
        <taxon>Chordata</taxon>
        <taxon>Craniata</taxon>
        <taxon>Vertebrata</taxon>
        <taxon>Euteleostomi</taxon>
        <taxon>Actinopterygii</taxon>
        <taxon>Neopterygii</taxon>
        <taxon>Teleostei</taxon>
        <taxon>Ostariophysi</taxon>
        <taxon>Gymnotiformes</taxon>
        <taxon>Gymnotoidei</taxon>
        <taxon>Gymnotidae</taxon>
        <taxon>Electrophorus</taxon>
    </lineage>
</organism>
<sequence length="159" mass="17158">MRPPPYRSPLQNEQPNKDAAGERDSGRWLFHSDVVPHSPSSSCLSGTIPARANPLALRVHGHLINPVKSRIPFILMTTRSQESTHLDKRCRGRPAAQDKVLCLCSSRVTPPVPMAMPQATQPDPDPGVRDATCSVTRSVPVAAPPDPLIPVPGVEEATP</sequence>
<dbReference type="Proteomes" id="UP001239994">
    <property type="component" value="Unassembled WGS sequence"/>
</dbReference>
<gene>
    <name evidence="2" type="ORF">P4O66_009393</name>
</gene>
<evidence type="ECO:0000256" key="1">
    <source>
        <dbReference type="SAM" id="MobiDB-lite"/>
    </source>
</evidence>
<feature type="region of interest" description="Disordered" evidence="1">
    <location>
        <begin position="1"/>
        <end position="25"/>
    </location>
</feature>
<proteinExistence type="predicted"/>
<dbReference type="AlphaFoldDB" id="A0AAD9DYW0"/>